<keyword evidence="3" id="KW-1185">Reference proteome</keyword>
<name>A0A8H7UXW9_9FUNG</name>
<sequence>MDIGELKNPYSKKESSNTGGTGLFKIGDYDKPKKTNDGKTGEPGLAKQAGESIKNGVSSTVNSLTGNNDSRPTITAVEIKKLGEVNL</sequence>
<dbReference type="Proteomes" id="UP000650833">
    <property type="component" value="Unassembled WGS sequence"/>
</dbReference>
<dbReference type="OrthoDB" id="2276838at2759"/>
<protein>
    <submittedName>
        <fullName evidence="2">Uncharacterized protein</fullName>
    </submittedName>
</protein>
<gene>
    <name evidence="2" type="ORF">INT46_000594</name>
</gene>
<evidence type="ECO:0000313" key="3">
    <source>
        <dbReference type="Proteomes" id="UP000650833"/>
    </source>
</evidence>
<evidence type="ECO:0000256" key="1">
    <source>
        <dbReference type="SAM" id="MobiDB-lite"/>
    </source>
</evidence>
<proteinExistence type="predicted"/>
<accession>A0A8H7UXW9</accession>
<reference evidence="2" key="1">
    <citation type="submission" date="2020-12" db="EMBL/GenBank/DDBJ databases">
        <title>Metabolic potential, ecology and presence of endohyphal bacteria is reflected in genomic diversity of Mucoromycotina.</title>
        <authorList>
            <person name="Muszewska A."/>
            <person name="Okrasinska A."/>
            <person name="Steczkiewicz K."/>
            <person name="Drgas O."/>
            <person name="Orlowska M."/>
            <person name="Perlinska-Lenart U."/>
            <person name="Aleksandrzak-Piekarczyk T."/>
            <person name="Szatraj K."/>
            <person name="Zielenkiewicz U."/>
            <person name="Pilsyk S."/>
            <person name="Malc E."/>
            <person name="Mieczkowski P."/>
            <person name="Kruszewska J.S."/>
            <person name="Biernat P."/>
            <person name="Pawlowska J."/>
        </authorList>
    </citation>
    <scope>NUCLEOTIDE SEQUENCE</scope>
    <source>
        <strain evidence="2">CBS 226.32</strain>
    </source>
</reference>
<organism evidence="2 3">
    <name type="scientific">Mucor plumbeus</name>
    <dbReference type="NCBI Taxonomy" id="97098"/>
    <lineage>
        <taxon>Eukaryota</taxon>
        <taxon>Fungi</taxon>
        <taxon>Fungi incertae sedis</taxon>
        <taxon>Mucoromycota</taxon>
        <taxon>Mucoromycotina</taxon>
        <taxon>Mucoromycetes</taxon>
        <taxon>Mucorales</taxon>
        <taxon>Mucorineae</taxon>
        <taxon>Mucoraceae</taxon>
        <taxon>Mucor</taxon>
    </lineage>
</organism>
<dbReference type="AlphaFoldDB" id="A0A8H7UXW9"/>
<evidence type="ECO:0000313" key="2">
    <source>
        <dbReference type="EMBL" id="KAG2198157.1"/>
    </source>
</evidence>
<dbReference type="EMBL" id="JAEPRC010000400">
    <property type="protein sequence ID" value="KAG2198157.1"/>
    <property type="molecule type" value="Genomic_DNA"/>
</dbReference>
<feature type="compositionally biased region" description="Basic and acidic residues" evidence="1">
    <location>
        <begin position="27"/>
        <end position="40"/>
    </location>
</feature>
<feature type="region of interest" description="Disordered" evidence="1">
    <location>
        <begin position="1"/>
        <end position="50"/>
    </location>
</feature>
<comment type="caution">
    <text evidence="2">The sequence shown here is derived from an EMBL/GenBank/DDBJ whole genome shotgun (WGS) entry which is preliminary data.</text>
</comment>